<dbReference type="SUPFAM" id="SSF53335">
    <property type="entry name" value="S-adenosyl-L-methionine-dependent methyltransferases"/>
    <property type="match status" value="1"/>
</dbReference>
<dbReference type="Pfam" id="PF01728">
    <property type="entry name" value="FtsJ"/>
    <property type="match status" value="1"/>
</dbReference>
<organism evidence="5 6">
    <name type="scientific">Phycicoccus sonneratiae</name>
    <dbReference type="NCBI Taxonomy" id="2807628"/>
    <lineage>
        <taxon>Bacteria</taxon>
        <taxon>Bacillati</taxon>
        <taxon>Actinomycetota</taxon>
        <taxon>Actinomycetes</taxon>
        <taxon>Micrococcales</taxon>
        <taxon>Intrasporangiaceae</taxon>
        <taxon>Phycicoccus</taxon>
    </lineage>
</organism>
<evidence type="ECO:0000313" key="6">
    <source>
        <dbReference type="Proteomes" id="UP001430172"/>
    </source>
</evidence>
<proteinExistence type="inferred from homology"/>
<comment type="caution">
    <text evidence="5">The sequence shown here is derived from an EMBL/GenBank/DDBJ whole genome shotgun (WGS) entry which is preliminary data.</text>
</comment>
<dbReference type="InterPro" id="IPR002942">
    <property type="entry name" value="S4_RNA-bd"/>
</dbReference>
<evidence type="ECO:0000256" key="3">
    <source>
        <dbReference type="PROSITE-ProRule" id="PRU00182"/>
    </source>
</evidence>
<dbReference type="CDD" id="cd02440">
    <property type="entry name" value="AdoMet_MTases"/>
    <property type="match status" value="1"/>
</dbReference>
<dbReference type="Pfam" id="PF01479">
    <property type="entry name" value="S4"/>
    <property type="match status" value="1"/>
</dbReference>
<dbReference type="SUPFAM" id="SSF55174">
    <property type="entry name" value="Alpha-L RNA-binding motif"/>
    <property type="match status" value="1"/>
</dbReference>
<evidence type="ECO:0000259" key="4">
    <source>
        <dbReference type="SMART" id="SM00363"/>
    </source>
</evidence>
<sequence length="268" mass="27997">MARLDAELVRRGLARSRGDARELVERGVVRVAGAPARKPSHPVEADTDLVVEADGPRWVGRAAHKLLAALERWTHDGLTVEGRRCIDVGASTGGFTQVLLAHGAAHVVALDVGHGQLAPEVADDPRVEDRSGTTVRGLTAADVGGPFELVVADLSFISVTLVAPELAALTAPSGDLVVLVKPQFEVGRRRHGVVTSTADRVAALDGVLRALTDRGLHVHGLAPSPISGSTGNAEYLVWARSVPSDTMTPDEVRAAVREATEATAGGAR</sequence>
<dbReference type="Gene3D" id="3.40.50.150">
    <property type="entry name" value="Vaccinia Virus protein VP39"/>
    <property type="match status" value="1"/>
</dbReference>
<feature type="domain" description="RNA-binding S4" evidence="4">
    <location>
        <begin position="2"/>
        <end position="64"/>
    </location>
</feature>
<gene>
    <name evidence="5" type="ORF">JQN70_03235</name>
</gene>
<keyword evidence="1 3" id="KW-0694">RNA-binding</keyword>
<dbReference type="GO" id="GO:0008168">
    <property type="term" value="F:methyltransferase activity"/>
    <property type="evidence" value="ECO:0007669"/>
    <property type="project" value="UniProtKB-KW"/>
</dbReference>
<dbReference type="RefSeq" id="WP_204129931.1">
    <property type="nucleotide sequence ID" value="NZ_JAFDVD010000004.1"/>
</dbReference>
<dbReference type="InterPro" id="IPR036986">
    <property type="entry name" value="S4_RNA-bd_sf"/>
</dbReference>
<evidence type="ECO:0000256" key="1">
    <source>
        <dbReference type="ARBA" id="ARBA00022884"/>
    </source>
</evidence>
<dbReference type="Gene3D" id="3.10.290.10">
    <property type="entry name" value="RNA-binding S4 domain"/>
    <property type="match status" value="1"/>
</dbReference>
<dbReference type="Proteomes" id="UP001430172">
    <property type="component" value="Unassembled WGS sequence"/>
</dbReference>
<dbReference type="SMART" id="SM00363">
    <property type="entry name" value="S4"/>
    <property type="match status" value="1"/>
</dbReference>
<evidence type="ECO:0000256" key="2">
    <source>
        <dbReference type="ARBA" id="ARBA00029460"/>
    </source>
</evidence>
<comment type="similarity">
    <text evidence="2">Belongs to the TlyA family.</text>
</comment>
<keyword evidence="5" id="KW-0489">Methyltransferase</keyword>
<protein>
    <submittedName>
        <fullName evidence="5">TlyA family RNA methyltransferase</fullName>
    </submittedName>
</protein>
<reference evidence="5" key="1">
    <citation type="submission" date="2021-02" db="EMBL/GenBank/DDBJ databases">
        <title>Phycicoccus sp. MQZ13P-5T, whole genome shotgun sequence.</title>
        <authorList>
            <person name="Tuo L."/>
        </authorList>
    </citation>
    <scope>NUCLEOTIDE SEQUENCE</scope>
    <source>
        <strain evidence="5">MQZ13P-5</strain>
    </source>
</reference>
<dbReference type="InterPro" id="IPR047048">
    <property type="entry name" value="TlyA"/>
</dbReference>
<dbReference type="PANTHER" id="PTHR32319:SF0">
    <property type="entry name" value="BACTERIAL HEMOLYSIN-LIKE PROTEIN"/>
    <property type="match status" value="1"/>
</dbReference>
<name>A0ABS2CHW3_9MICO</name>
<dbReference type="InterPro" id="IPR002877">
    <property type="entry name" value="RNA_MeTrfase_FtsJ_dom"/>
</dbReference>
<evidence type="ECO:0000313" key="5">
    <source>
        <dbReference type="EMBL" id="MBM6399390.1"/>
    </source>
</evidence>
<dbReference type="PANTHER" id="PTHR32319">
    <property type="entry name" value="BACTERIAL HEMOLYSIN-LIKE PROTEIN"/>
    <property type="match status" value="1"/>
</dbReference>
<dbReference type="InterPro" id="IPR004538">
    <property type="entry name" value="Hemolysin_A/TlyA"/>
</dbReference>
<dbReference type="CDD" id="cd00165">
    <property type="entry name" value="S4"/>
    <property type="match status" value="1"/>
</dbReference>
<dbReference type="PIRSF" id="PIRSF005578">
    <property type="entry name" value="TlyA"/>
    <property type="match status" value="1"/>
</dbReference>
<dbReference type="InterPro" id="IPR029063">
    <property type="entry name" value="SAM-dependent_MTases_sf"/>
</dbReference>
<accession>A0ABS2CHW3</accession>
<keyword evidence="5" id="KW-0808">Transferase</keyword>
<dbReference type="EMBL" id="JAFDVD010000004">
    <property type="protein sequence ID" value="MBM6399390.1"/>
    <property type="molecule type" value="Genomic_DNA"/>
</dbReference>
<dbReference type="PROSITE" id="PS50889">
    <property type="entry name" value="S4"/>
    <property type="match status" value="1"/>
</dbReference>
<dbReference type="GO" id="GO:0032259">
    <property type="term" value="P:methylation"/>
    <property type="evidence" value="ECO:0007669"/>
    <property type="project" value="UniProtKB-KW"/>
</dbReference>
<keyword evidence="6" id="KW-1185">Reference proteome</keyword>